<keyword evidence="2" id="KW-0472">Membrane</keyword>
<proteinExistence type="predicted"/>
<dbReference type="EMBL" id="FNDX01000015">
    <property type="protein sequence ID" value="SDJ32489.1"/>
    <property type="molecule type" value="Genomic_DNA"/>
</dbReference>
<dbReference type="InterPro" id="IPR010288">
    <property type="entry name" value="EcsB_ABC"/>
</dbReference>
<keyword evidence="2" id="KW-1133">Transmembrane helix</keyword>
<feature type="transmembrane region" description="Helical" evidence="2">
    <location>
        <begin position="127"/>
        <end position="150"/>
    </location>
</feature>
<organism evidence="3 4">
    <name type="scientific">Paenibacillus typhae</name>
    <dbReference type="NCBI Taxonomy" id="1174501"/>
    <lineage>
        <taxon>Bacteria</taxon>
        <taxon>Bacillati</taxon>
        <taxon>Bacillota</taxon>
        <taxon>Bacilli</taxon>
        <taxon>Bacillales</taxon>
        <taxon>Paenibacillaceae</taxon>
        <taxon>Paenibacillus</taxon>
    </lineage>
</organism>
<feature type="transmembrane region" description="Helical" evidence="2">
    <location>
        <begin position="379"/>
        <end position="400"/>
    </location>
</feature>
<evidence type="ECO:0000313" key="4">
    <source>
        <dbReference type="Proteomes" id="UP000199050"/>
    </source>
</evidence>
<evidence type="ECO:0000256" key="1">
    <source>
        <dbReference type="SAM" id="MobiDB-lite"/>
    </source>
</evidence>
<feature type="transmembrane region" description="Helical" evidence="2">
    <location>
        <begin position="82"/>
        <end position="106"/>
    </location>
</feature>
<dbReference type="AlphaFoldDB" id="A0A1G8STC7"/>
<sequence length="431" mass="48350">MRGREHTAADSSPRSAGRGYAFPTGPRLFKRRLFSHWREQSAIIRTAADWTVLLYIVIPGGLLGGRFYYGFWSGAVPAWTTVLPFITLLLLLAVLLLTGGMVLLLQEGDLLFLRQRQNWIRSILLRGMIYSMTVTALKIAAVYAVLLPFIIRGYGISPAAAGALLLLTITAGWSIKLLGHIVRVQRQGFRRWLRLLPAVTVPAGLYVWLALLWQNSPWLLLASAAIYAAVTIWALRYRLSLQGTFLSDVREDYKQRMQIAGLLLRGVLDKPRPTRYKPWIFRRSQPLLSSRQPESRFTAAGIKALVRNPAHLKLYLSFTGVSMSALLIAPAFLKWFLFIVLALLMCYWLSSFWLLFAGDDYIGILPFTKAQKAAAGSKAMLILAIPYTVLCSAVVCIPLYGWWGLLLFAPLGFGIGTFIARIYSTIRLTEH</sequence>
<feature type="transmembrane region" description="Helical" evidence="2">
    <location>
        <begin position="42"/>
        <end position="62"/>
    </location>
</feature>
<name>A0A1G8STC7_9BACL</name>
<accession>A0A1G8STC7</accession>
<evidence type="ECO:0000313" key="3">
    <source>
        <dbReference type="EMBL" id="SDJ32489.1"/>
    </source>
</evidence>
<dbReference type="Proteomes" id="UP000199050">
    <property type="component" value="Unassembled WGS sequence"/>
</dbReference>
<feature type="transmembrane region" description="Helical" evidence="2">
    <location>
        <begin position="406"/>
        <end position="423"/>
    </location>
</feature>
<feature type="transmembrane region" description="Helical" evidence="2">
    <location>
        <begin position="156"/>
        <end position="179"/>
    </location>
</feature>
<feature type="transmembrane region" description="Helical" evidence="2">
    <location>
        <begin position="335"/>
        <end position="358"/>
    </location>
</feature>
<evidence type="ECO:0000256" key="2">
    <source>
        <dbReference type="SAM" id="Phobius"/>
    </source>
</evidence>
<feature type="transmembrane region" description="Helical" evidence="2">
    <location>
        <begin position="312"/>
        <end position="329"/>
    </location>
</feature>
<dbReference type="GO" id="GO:0016020">
    <property type="term" value="C:membrane"/>
    <property type="evidence" value="ECO:0007669"/>
    <property type="project" value="InterPro"/>
</dbReference>
<protein>
    <submittedName>
        <fullName evidence="3">ABC-2 type transport system permease protein</fullName>
    </submittedName>
</protein>
<feature type="transmembrane region" description="Helical" evidence="2">
    <location>
        <begin position="191"/>
        <end position="211"/>
    </location>
</feature>
<keyword evidence="2" id="KW-0812">Transmembrane</keyword>
<feature type="transmembrane region" description="Helical" evidence="2">
    <location>
        <begin position="217"/>
        <end position="235"/>
    </location>
</feature>
<dbReference type="Pfam" id="PF05975">
    <property type="entry name" value="EcsB"/>
    <property type="match status" value="1"/>
</dbReference>
<gene>
    <name evidence="3" type="ORF">SAMN05216192_11552</name>
</gene>
<reference evidence="4" key="1">
    <citation type="submission" date="2016-10" db="EMBL/GenBank/DDBJ databases">
        <authorList>
            <person name="Varghese N."/>
            <person name="Submissions S."/>
        </authorList>
    </citation>
    <scope>NUCLEOTIDE SEQUENCE [LARGE SCALE GENOMIC DNA]</scope>
    <source>
        <strain evidence="4">CGMCC 1.11012</strain>
    </source>
</reference>
<keyword evidence="4" id="KW-1185">Reference proteome</keyword>
<feature type="region of interest" description="Disordered" evidence="1">
    <location>
        <begin position="1"/>
        <end position="21"/>
    </location>
</feature>
<dbReference type="STRING" id="1174501.SAMN05216192_11552"/>